<evidence type="ECO:0000313" key="4">
    <source>
        <dbReference type="Proteomes" id="UP000070376"/>
    </source>
</evidence>
<gene>
    <name evidence="2" type="ORF">HMPREF3213_00901</name>
    <name evidence="1" type="ORF">SB48_HM08orf02415</name>
</gene>
<protein>
    <submittedName>
        <fullName evidence="2">Uncharacterized protein</fullName>
    </submittedName>
</protein>
<reference evidence="3" key="2">
    <citation type="submission" date="2015-01" db="EMBL/GenBank/DDBJ databases">
        <title>Comparative genome analysis of Bacillus coagulans HM-08, Clostridium butyricum HM-68, Bacillus subtilis HM-66 and Bacillus paralicheniformis BL-09.</title>
        <authorList>
            <person name="Zhang H."/>
        </authorList>
    </citation>
    <scope>NUCLEOTIDE SEQUENCE [LARGE SCALE GENOMIC DNA]</scope>
    <source>
        <strain evidence="3">HM-08</strain>
    </source>
</reference>
<evidence type="ECO:0000313" key="3">
    <source>
        <dbReference type="Proteomes" id="UP000032024"/>
    </source>
</evidence>
<reference evidence="2" key="3">
    <citation type="submission" date="2016-01" db="EMBL/GenBank/DDBJ databases">
        <authorList>
            <person name="Oliw E.H."/>
        </authorList>
    </citation>
    <scope>NUCLEOTIDE SEQUENCE [LARGE SCALE GENOMIC DNA]</scope>
    <source>
        <strain evidence="2">GED7749B</strain>
    </source>
</reference>
<evidence type="ECO:0000313" key="2">
    <source>
        <dbReference type="EMBL" id="KWZ84233.1"/>
    </source>
</evidence>
<dbReference type="PATRIC" id="fig|1398.18.peg.1549"/>
<dbReference type="Proteomes" id="UP000070376">
    <property type="component" value="Unassembled WGS sequence"/>
</dbReference>
<keyword evidence="3" id="KW-1185">Reference proteome</keyword>
<dbReference type="Proteomes" id="UP000032024">
    <property type="component" value="Chromosome"/>
</dbReference>
<dbReference type="EMBL" id="LRPN01000031">
    <property type="protein sequence ID" value="KWZ84233.1"/>
    <property type="molecule type" value="Genomic_DNA"/>
</dbReference>
<name>A0A0C5C671_HEYCO</name>
<evidence type="ECO:0000313" key="1">
    <source>
        <dbReference type="EMBL" id="AJO22326.1"/>
    </source>
</evidence>
<dbReference type="AlphaFoldDB" id="A0A0C5C671"/>
<reference evidence="4" key="4">
    <citation type="submission" date="2016-01" db="EMBL/GenBank/DDBJ databases">
        <authorList>
            <person name="Mitreva M."/>
            <person name="Pepin K.H."/>
            <person name="Mihindukulasuriya K.A."/>
            <person name="Fulton R."/>
            <person name="Fronick C."/>
            <person name="O'Laughlin M."/>
            <person name="Miner T."/>
            <person name="Herter B."/>
            <person name="Rosa B.A."/>
            <person name="Cordes M."/>
            <person name="Tomlinson C."/>
            <person name="Wollam A."/>
            <person name="Palsikar V.B."/>
            <person name="Mardis E.R."/>
            <person name="Wilson R.K."/>
        </authorList>
    </citation>
    <scope>NUCLEOTIDE SEQUENCE [LARGE SCALE GENOMIC DNA]</scope>
    <source>
        <strain evidence="4">GED7749B</strain>
    </source>
</reference>
<reference evidence="1" key="1">
    <citation type="submission" date="2015-01" db="EMBL/GenBank/DDBJ databases">
        <title>Comparative genome analysis of Bacillus coagulans HM-08, Clostridium butyricum HM-68, Bacillus subtilis HM-66 and Bacillus licheniformis BL-09.</title>
        <authorList>
            <person name="Zhang H."/>
        </authorList>
    </citation>
    <scope>NUCLEOTIDE SEQUENCE [LARGE SCALE GENOMIC DNA]</scope>
    <source>
        <strain evidence="1">HM-08</strain>
    </source>
</reference>
<accession>A0A0C5C671</accession>
<organism evidence="2 4">
    <name type="scientific">Heyndrickxia coagulans</name>
    <name type="common">Weizmannia coagulans</name>
    <dbReference type="NCBI Taxonomy" id="1398"/>
    <lineage>
        <taxon>Bacteria</taxon>
        <taxon>Bacillati</taxon>
        <taxon>Bacillota</taxon>
        <taxon>Bacilli</taxon>
        <taxon>Bacillales</taxon>
        <taxon>Bacillaceae</taxon>
        <taxon>Heyndrickxia</taxon>
    </lineage>
</organism>
<dbReference type="EMBL" id="CP010525">
    <property type="protein sequence ID" value="AJO22326.1"/>
    <property type="molecule type" value="Genomic_DNA"/>
</dbReference>
<sequence>MEGIARVHAGFFRTGLECRARIQILPMLLEKMCGHWKGAFPIIVAGKR</sequence>
<proteinExistence type="predicted"/>